<dbReference type="EMBL" id="LM995447">
    <property type="protein sequence ID" value="CDZ23827.1"/>
    <property type="molecule type" value="Genomic_DNA"/>
</dbReference>
<sequence>MNRKTASEIVAGIFVIALGMLTLFKALFGWTLDISAASFWALVIMAVAITSIIHRGVRFYNVVFLIIGGWIIINDLGLLGRHTFLTLVAIIIIAFGMWIVYNAVKASVVGNSTSADMNDFIHFSNSFNNVKIANSSKSFKGGHITSTFGTITIDLSQIAIQSNAIIDISATFGSIIIIMPRNIPYRTDVTPVFGTFINNAPIVPPTNGLPFLMIKGSTVFGTCTLK</sequence>
<dbReference type="AlphaFoldDB" id="A0A078KMS7"/>
<dbReference type="KEGG" id="ccel:CCDG5_0698"/>
<feature type="transmembrane region" description="Helical" evidence="1">
    <location>
        <begin position="59"/>
        <end position="78"/>
    </location>
</feature>
<keyword evidence="1" id="KW-0812">Transmembrane</keyword>
<reference evidence="3" key="1">
    <citation type="submission" date="2014-07" db="EMBL/GenBank/DDBJ databases">
        <authorList>
            <person name="Wibberg D."/>
        </authorList>
    </citation>
    <scope>NUCLEOTIDE SEQUENCE [LARGE SCALE GENOMIC DNA]</scope>
    <source>
        <strain evidence="3">DG5</strain>
    </source>
</reference>
<dbReference type="HOGENOM" id="CLU_075538_0_0_9"/>
<name>A0A078KMS7_9FIRM</name>
<keyword evidence="1" id="KW-0472">Membrane</keyword>
<evidence type="ECO:0000313" key="3">
    <source>
        <dbReference type="Proteomes" id="UP000032431"/>
    </source>
</evidence>
<gene>
    <name evidence="2" type="ORF">CCDG5_0698</name>
</gene>
<dbReference type="STRING" id="29343.CCDG5_0698"/>
<proteinExistence type="predicted"/>
<dbReference type="PANTHER" id="PTHR40763:SF5">
    <property type="entry name" value="MEMBRANE PROTEIN"/>
    <property type="match status" value="1"/>
</dbReference>
<dbReference type="PANTHER" id="PTHR40763">
    <property type="entry name" value="MEMBRANE PROTEIN-RELATED"/>
    <property type="match status" value="1"/>
</dbReference>
<keyword evidence="1" id="KW-1133">Transmembrane helix</keyword>
<protein>
    <submittedName>
        <fullName evidence="2">Putative membrane protein</fullName>
    </submittedName>
</protein>
<dbReference type="Proteomes" id="UP000032431">
    <property type="component" value="Chromosome I"/>
</dbReference>
<dbReference type="OrthoDB" id="3636235at2"/>
<accession>A0A078KMS7</accession>
<dbReference type="PATRIC" id="fig|29343.3.peg.730"/>
<organism evidence="2 3">
    <name type="scientific">[Clostridium] cellulosi</name>
    <dbReference type="NCBI Taxonomy" id="29343"/>
    <lineage>
        <taxon>Bacteria</taxon>
        <taxon>Bacillati</taxon>
        <taxon>Bacillota</taxon>
        <taxon>Clostridia</taxon>
        <taxon>Eubacteriales</taxon>
        <taxon>Oscillospiraceae</taxon>
        <taxon>Oscillospiraceae incertae sedis</taxon>
    </lineage>
</organism>
<evidence type="ECO:0000256" key="1">
    <source>
        <dbReference type="SAM" id="Phobius"/>
    </source>
</evidence>
<keyword evidence="3" id="KW-1185">Reference proteome</keyword>
<feature type="transmembrane region" description="Helical" evidence="1">
    <location>
        <begin position="9"/>
        <end position="28"/>
    </location>
</feature>
<feature type="transmembrane region" description="Helical" evidence="1">
    <location>
        <begin position="34"/>
        <end position="52"/>
    </location>
</feature>
<evidence type="ECO:0000313" key="2">
    <source>
        <dbReference type="EMBL" id="CDZ23827.1"/>
    </source>
</evidence>
<feature type="transmembrane region" description="Helical" evidence="1">
    <location>
        <begin position="84"/>
        <end position="104"/>
    </location>
</feature>